<comment type="caution">
    <text evidence="9">The sequence shown here is derived from an EMBL/GenBank/DDBJ whole genome shotgun (WGS) entry which is preliminary data.</text>
</comment>
<keyword evidence="6" id="KW-0472">Membrane</keyword>
<keyword evidence="3" id="KW-0418">Kinase</keyword>
<keyword evidence="2" id="KW-0547">Nucleotide-binding</keyword>
<feature type="transmembrane region" description="Helical" evidence="6">
    <location>
        <begin position="850"/>
        <end position="869"/>
    </location>
</feature>
<dbReference type="SUPFAM" id="SSF56112">
    <property type="entry name" value="Protein kinase-like (PK-like)"/>
    <property type="match status" value="1"/>
</dbReference>
<dbReference type="InterPro" id="IPR011009">
    <property type="entry name" value="Kinase-like_dom_sf"/>
</dbReference>
<dbReference type="InterPro" id="IPR000719">
    <property type="entry name" value="Prot_kinase_dom"/>
</dbReference>
<organism evidence="9">
    <name type="scientific">Desertifilum tharense IPPAS B-1220</name>
    <dbReference type="NCBI Taxonomy" id="1781255"/>
    <lineage>
        <taxon>Bacteria</taxon>
        <taxon>Bacillati</taxon>
        <taxon>Cyanobacteriota</taxon>
        <taxon>Cyanophyceae</taxon>
        <taxon>Desertifilales</taxon>
        <taxon>Desertifilaceae</taxon>
        <taxon>Desertifilum</taxon>
    </lineage>
</organism>
<evidence type="ECO:0000256" key="3">
    <source>
        <dbReference type="ARBA" id="ARBA00022777"/>
    </source>
</evidence>
<feature type="domain" description="Protein kinase" evidence="7">
    <location>
        <begin position="39"/>
        <end position="303"/>
    </location>
</feature>
<evidence type="ECO:0000256" key="2">
    <source>
        <dbReference type="ARBA" id="ARBA00022741"/>
    </source>
</evidence>
<feature type="transmembrane region" description="Helical" evidence="6">
    <location>
        <begin position="746"/>
        <end position="768"/>
    </location>
</feature>
<dbReference type="SMART" id="SM00220">
    <property type="entry name" value="S_TKc"/>
    <property type="match status" value="1"/>
</dbReference>
<evidence type="ECO:0000259" key="8">
    <source>
        <dbReference type="PROSITE" id="PS50837"/>
    </source>
</evidence>
<reference evidence="9" key="1">
    <citation type="submission" date="2016-09" db="EMBL/GenBank/DDBJ databases">
        <title>Draft genome of thermotolerant cyanobacterium Desertifilum sp. strain IPPAS B-1220.</title>
        <authorList>
            <person name="Sinetova M.A."/>
            <person name="Bolakhan K."/>
            <person name="Zayadan B.K."/>
            <person name="Mironov K.S."/>
            <person name="Ustinova V."/>
            <person name="Kupriyanova E.V."/>
            <person name="Sidorov R.A."/>
            <person name="Skrypnik A.N."/>
            <person name="Gogoleva N.E."/>
            <person name="Gogolev Y.V."/>
            <person name="Los D.A."/>
        </authorList>
    </citation>
    <scope>NUCLEOTIDE SEQUENCE [LARGE SCALE GENOMIC DNA]</scope>
    <source>
        <strain evidence="9">IPPAS B-1220</strain>
    </source>
</reference>
<gene>
    <name evidence="9" type="ORF">BH720_00855</name>
</gene>
<feature type="transmembrane region" description="Helical" evidence="6">
    <location>
        <begin position="683"/>
        <end position="703"/>
    </location>
</feature>
<dbReference type="GO" id="GO:0005524">
    <property type="term" value="F:ATP binding"/>
    <property type="evidence" value="ECO:0007669"/>
    <property type="project" value="UniProtKB-KW"/>
</dbReference>
<dbReference type="Gene3D" id="3.30.200.20">
    <property type="entry name" value="Phosphorylase Kinase, domain 1"/>
    <property type="match status" value="1"/>
</dbReference>
<dbReference type="GO" id="GO:0004674">
    <property type="term" value="F:protein serine/threonine kinase activity"/>
    <property type="evidence" value="ECO:0007669"/>
    <property type="project" value="TreeGrafter"/>
</dbReference>
<dbReference type="EMBL" id="MJGC01000016">
    <property type="protein sequence ID" value="OEJ77019.1"/>
    <property type="molecule type" value="Genomic_DNA"/>
</dbReference>
<dbReference type="Pfam" id="PF00069">
    <property type="entry name" value="Pkinase"/>
    <property type="match status" value="1"/>
</dbReference>
<proteinExistence type="predicted"/>
<keyword evidence="1" id="KW-0808">Transferase</keyword>
<feature type="transmembrane region" description="Helical" evidence="6">
    <location>
        <begin position="788"/>
        <end position="805"/>
    </location>
</feature>
<feature type="region of interest" description="Disordered" evidence="5">
    <location>
        <begin position="301"/>
        <end position="331"/>
    </location>
</feature>
<dbReference type="CDD" id="cd14014">
    <property type="entry name" value="STKc_PknB_like"/>
    <property type="match status" value="1"/>
</dbReference>
<dbReference type="InterPro" id="IPR007111">
    <property type="entry name" value="NACHT_NTPase"/>
</dbReference>
<evidence type="ECO:0000256" key="1">
    <source>
        <dbReference type="ARBA" id="ARBA00022679"/>
    </source>
</evidence>
<dbReference type="InterPro" id="IPR027417">
    <property type="entry name" value="P-loop_NTPase"/>
</dbReference>
<dbReference type="PROSITE" id="PS50837">
    <property type="entry name" value="NACHT"/>
    <property type="match status" value="1"/>
</dbReference>
<evidence type="ECO:0000259" key="7">
    <source>
        <dbReference type="PROSITE" id="PS50011"/>
    </source>
</evidence>
<dbReference type="PROSITE" id="PS50011">
    <property type="entry name" value="PROTEIN_KINASE_DOM"/>
    <property type="match status" value="1"/>
</dbReference>
<evidence type="ECO:0000313" key="9">
    <source>
        <dbReference type="EMBL" id="OEJ77019.1"/>
    </source>
</evidence>
<keyword evidence="4" id="KW-0067">ATP-binding</keyword>
<protein>
    <submittedName>
        <fullName evidence="9">Uncharacterized protein</fullName>
    </submittedName>
</protein>
<dbReference type="Gene3D" id="3.40.50.300">
    <property type="entry name" value="P-loop containing nucleotide triphosphate hydrolases"/>
    <property type="match status" value="1"/>
</dbReference>
<feature type="compositionally biased region" description="Pro residues" evidence="5">
    <location>
        <begin position="321"/>
        <end position="331"/>
    </location>
</feature>
<dbReference type="PANTHER" id="PTHR43289:SF34">
    <property type="entry name" value="SERINE_THREONINE-PROTEIN KINASE YBDM-RELATED"/>
    <property type="match status" value="1"/>
</dbReference>
<name>A0A1E5QQS3_9CYAN</name>
<dbReference type="Pfam" id="PF05729">
    <property type="entry name" value="NACHT"/>
    <property type="match status" value="1"/>
</dbReference>
<accession>A0A1E5QQS3</accession>
<dbReference type="InterPro" id="IPR008271">
    <property type="entry name" value="Ser/Thr_kinase_AS"/>
</dbReference>
<feature type="domain" description="NACHT" evidence="8">
    <location>
        <begin position="416"/>
        <end position="505"/>
    </location>
</feature>
<dbReference type="Gene3D" id="1.10.510.10">
    <property type="entry name" value="Transferase(Phosphotransferase) domain 1"/>
    <property type="match status" value="1"/>
</dbReference>
<dbReference type="AlphaFoldDB" id="A0A1E5QQS3"/>
<dbReference type="SUPFAM" id="SSF52540">
    <property type="entry name" value="P-loop containing nucleoside triphosphate hydrolases"/>
    <property type="match status" value="1"/>
</dbReference>
<feature type="transmembrane region" description="Helical" evidence="6">
    <location>
        <begin position="826"/>
        <end position="844"/>
    </location>
</feature>
<evidence type="ECO:0000256" key="5">
    <source>
        <dbReference type="SAM" id="MobiDB-lite"/>
    </source>
</evidence>
<sequence length="933" mass="104574">MSWVHHSHGFELLAENADNSFRGSDAGADMTSGCLNNRYHIVRKLAAGGFGETFLAEDSYLPSRRLCVIKQLKPIQTNLDVQQLIESRFQREAVILEQLGEGHPQIPQLYAYFAEEGRFYLVQEYIQGTTLNAMAIATATEVRQLLTSLLSVLAYIHARGVIHRDIKPNNVILRQDACQPVLIDFGAAKETMTLGMPPGESALSIAIGTRGYMPPEQAAGKPTYASDLYSLGMTAIYLLTQQPPHVLPTDPRTGQLLWQDASRVALDANLAAILDRAIAIHQRDRYASATVMLADLEADSPIFSPPSEPTSPLLATLEPPEFAPSPEPPTPVPVAYSQQSYRNRQILLNKVKNYWIKGVLETSLHGKALIELGLETRLDAVEHPWGMAWETPEQSRQSLPPGTQAIDKFDEMGEGRTLLILGEPGSGKTTTLLELGHHLVLRAEANFNQPIPVVFNLSTWTQSKQPLANWLQQELQTKYQVAREISQIWIERQQLLLLLDGLDEVDATKREYCVQAINQFCQKYGHTELVVCSRIQDYEMLNCRLQLQGAICLQSLTLEQVQHYLENTGSALVALSQAIQKDWTLQELVKSPLMLSIMTLAYQRIPLEDFPRFESICDRHHHLFEAYIQRMLNRRNVESVYPQQQTQQWLIWLAQKMVAESQTIFLIERLQPQWLANPQQLKVYQLIFWFNFILISGLIGSFVLEVQKLVPAVLIGGIVFALVFGTNQIVPSPTLKWSYQRAQKTLILGGAIAPLFGIALKLAFGFAFGQITEANYSSSLPQEISQGLIFGLTFGLILILIRGFSTPTIDTVTIPNQGIRQSAKNALVFAIFGILIPGLIAWVCEFRVNFWALCGLSFGLVVGGGEACLKHLILRLILYCQGCIPWNYSRFLDYATERIFLQKVGGGYIFVHRLLLEHFAQMPLETTPGTRKG</sequence>
<dbReference type="PANTHER" id="PTHR43289">
    <property type="entry name" value="MITOGEN-ACTIVATED PROTEIN KINASE KINASE KINASE 20-RELATED"/>
    <property type="match status" value="1"/>
</dbReference>
<evidence type="ECO:0000256" key="6">
    <source>
        <dbReference type="SAM" id="Phobius"/>
    </source>
</evidence>
<evidence type="ECO:0000256" key="4">
    <source>
        <dbReference type="ARBA" id="ARBA00022840"/>
    </source>
</evidence>
<feature type="transmembrane region" description="Helical" evidence="6">
    <location>
        <begin position="709"/>
        <end position="725"/>
    </location>
</feature>
<dbReference type="PROSITE" id="PS00108">
    <property type="entry name" value="PROTEIN_KINASE_ST"/>
    <property type="match status" value="1"/>
</dbReference>
<dbReference type="STRING" id="1781255.BH720_00855"/>
<keyword evidence="6" id="KW-1133">Transmembrane helix</keyword>
<keyword evidence="6" id="KW-0812">Transmembrane</keyword>